<dbReference type="GO" id="GO:0004674">
    <property type="term" value="F:protein serine/threonine kinase activity"/>
    <property type="evidence" value="ECO:0007669"/>
    <property type="project" value="TreeGrafter"/>
</dbReference>
<dbReference type="InterPro" id="IPR008271">
    <property type="entry name" value="Ser/Thr_kinase_AS"/>
</dbReference>
<sequence>MPTELGLAGSGPAPWSASSSDSESAGSSSLGSLSPESDLDGQDWTAETGSGLCNVSRRLGTIWIGESPPSRDSLLPVRRKRWSRARAEPERRFSRNFSAAELNVDSLIPENFSPTPTNPSFPPPSDEMIFADGRRGFTDPYAGDNSNCLNCFAAYDGDEYWSLDSRLTLVWCLAYEARFRRLGPAVELWLGIIKGGRQRVDWNMWEEGDEGWLRDMIIRHRMAGRFKAATAGLCAADWRRAQDAIRHRLDVVPPGAENPLSGWIAWCVVTDLYMDLIRPMDAWAHFTLPFRPRHDENVKLRLHTRTDCAFSACKVGVWQWFITALPDYDSNPGRIQEAVGCCSACVSRASLSLFDYSTTSRQANPAIWPVILWVAFRIQTRDFPTESRTLEALLAIIQAKHDEHLDLWSWDDTDESTLRLGLLTVLEGSPWTERYPPSWQEHLVLLDTPEWSQLAESTRQSGRSRIGSPDYDTALRICAIMLWTSSKSESQDNGTILCLDRFIAGGPANLEKPWVDVQFLLCFLQRRTPIRAGHYTLNLGPETVDWRHPRIWLDRNRAQLRASVLHDPDTVPLINVVETVYMVQHVPKALPLRLISSVFACLLRRFRGERRLDEFRAHLNLWKSWDTTTCLANFRSVLATTLEFSKSVEDKDLPKYLINVVIHTDIQCICAQIAVILRDRSAYKDFVKARDDDAQKLLDLFQDLLDYQLLDASIRPVILKALMKLSSKSGRHPRCFALTDLQLEGPQVAAGSFGDVYKGSVHGETVSVKVMRVFLQADVEALLKEFYHEALIWRQLSHPNLLPFFGIYYLEDTKNRLCLVSPWMENGNIVRYLKDYAGDINRLNLVLDIALGLQHLHSWKLVHGDLKGINVLVTRSGRAVLAEFGLSSVTDSKILLLSTSTVKTGGTMRWQAPELLRGDPNSFASDVYAFSCVCYEVFTGNLPFYELYNDAAVMFRIMNDERPSRSPAILDSIWDLMLDCWKTKPEARPLIDKIVFRLRDRPIYALPANNDASDWDPWYTSKFRSSLEEHTLFLPCGKIDDWLQFTQPDNNKRRSSALISARSALSGLKGI</sequence>
<dbReference type="SMART" id="SM00220">
    <property type="entry name" value="S_TKc"/>
    <property type="match status" value="1"/>
</dbReference>
<gene>
    <name evidence="3" type="ORF">FB45DRAFT_906753</name>
</gene>
<evidence type="ECO:0000259" key="2">
    <source>
        <dbReference type="PROSITE" id="PS50011"/>
    </source>
</evidence>
<name>A0AAD7C1Q7_9AGAR</name>
<comment type="caution">
    <text evidence="3">The sequence shown here is derived from an EMBL/GenBank/DDBJ whole genome shotgun (WGS) entry which is preliminary data.</text>
</comment>
<protein>
    <recommendedName>
        <fullName evidence="2">Protein kinase domain-containing protein</fullName>
    </recommendedName>
</protein>
<feature type="region of interest" description="Disordered" evidence="1">
    <location>
        <begin position="1"/>
        <end position="46"/>
    </location>
</feature>
<evidence type="ECO:0000313" key="4">
    <source>
        <dbReference type="Proteomes" id="UP001221142"/>
    </source>
</evidence>
<dbReference type="InterPro" id="IPR000719">
    <property type="entry name" value="Prot_kinase_dom"/>
</dbReference>
<organism evidence="3 4">
    <name type="scientific">Roridomyces roridus</name>
    <dbReference type="NCBI Taxonomy" id="1738132"/>
    <lineage>
        <taxon>Eukaryota</taxon>
        <taxon>Fungi</taxon>
        <taxon>Dikarya</taxon>
        <taxon>Basidiomycota</taxon>
        <taxon>Agaricomycotina</taxon>
        <taxon>Agaricomycetes</taxon>
        <taxon>Agaricomycetidae</taxon>
        <taxon>Agaricales</taxon>
        <taxon>Marasmiineae</taxon>
        <taxon>Mycenaceae</taxon>
        <taxon>Roridomyces</taxon>
    </lineage>
</organism>
<keyword evidence="4" id="KW-1185">Reference proteome</keyword>
<dbReference type="GO" id="GO:0005524">
    <property type="term" value="F:ATP binding"/>
    <property type="evidence" value="ECO:0007669"/>
    <property type="project" value="InterPro"/>
</dbReference>
<dbReference type="InterPro" id="IPR051681">
    <property type="entry name" value="Ser/Thr_Kinases-Pseudokinases"/>
</dbReference>
<dbReference type="Gene3D" id="1.10.510.10">
    <property type="entry name" value="Transferase(Phosphotransferase) domain 1"/>
    <property type="match status" value="1"/>
</dbReference>
<dbReference type="SUPFAM" id="SSF56112">
    <property type="entry name" value="Protein kinase-like (PK-like)"/>
    <property type="match status" value="1"/>
</dbReference>
<evidence type="ECO:0000256" key="1">
    <source>
        <dbReference type="SAM" id="MobiDB-lite"/>
    </source>
</evidence>
<evidence type="ECO:0000313" key="3">
    <source>
        <dbReference type="EMBL" id="KAJ7636516.1"/>
    </source>
</evidence>
<dbReference type="EMBL" id="JARKIF010000006">
    <property type="protein sequence ID" value="KAJ7636516.1"/>
    <property type="molecule type" value="Genomic_DNA"/>
</dbReference>
<dbReference type="AlphaFoldDB" id="A0AAD7C1Q7"/>
<dbReference type="PRINTS" id="PR00109">
    <property type="entry name" value="TYRKINASE"/>
</dbReference>
<feature type="domain" description="Protein kinase" evidence="2">
    <location>
        <begin position="742"/>
        <end position="1004"/>
    </location>
</feature>
<dbReference type="Proteomes" id="UP001221142">
    <property type="component" value="Unassembled WGS sequence"/>
</dbReference>
<dbReference type="InterPro" id="IPR011009">
    <property type="entry name" value="Kinase-like_dom_sf"/>
</dbReference>
<proteinExistence type="predicted"/>
<feature type="compositionally biased region" description="Low complexity" evidence="1">
    <location>
        <begin position="1"/>
        <end position="36"/>
    </location>
</feature>
<accession>A0AAD7C1Q7</accession>
<dbReference type="PROSITE" id="PS00108">
    <property type="entry name" value="PROTEIN_KINASE_ST"/>
    <property type="match status" value="1"/>
</dbReference>
<dbReference type="Pfam" id="PF07714">
    <property type="entry name" value="PK_Tyr_Ser-Thr"/>
    <property type="match status" value="1"/>
</dbReference>
<dbReference type="InterPro" id="IPR001245">
    <property type="entry name" value="Ser-Thr/Tyr_kinase_cat_dom"/>
</dbReference>
<dbReference type="PANTHER" id="PTHR44329">
    <property type="entry name" value="SERINE/THREONINE-PROTEIN KINASE TNNI3K-RELATED"/>
    <property type="match status" value="1"/>
</dbReference>
<dbReference type="PROSITE" id="PS50011">
    <property type="entry name" value="PROTEIN_KINASE_DOM"/>
    <property type="match status" value="1"/>
</dbReference>
<reference evidence="3" key="1">
    <citation type="submission" date="2023-03" db="EMBL/GenBank/DDBJ databases">
        <title>Massive genome expansion in bonnet fungi (Mycena s.s.) driven by repeated elements and novel gene families across ecological guilds.</title>
        <authorList>
            <consortium name="Lawrence Berkeley National Laboratory"/>
            <person name="Harder C.B."/>
            <person name="Miyauchi S."/>
            <person name="Viragh M."/>
            <person name="Kuo A."/>
            <person name="Thoen E."/>
            <person name="Andreopoulos B."/>
            <person name="Lu D."/>
            <person name="Skrede I."/>
            <person name="Drula E."/>
            <person name="Henrissat B."/>
            <person name="Morin E."/>
            <person name="Kohler A."/>
            <person name="Barry K."/>
            <person name="LaButti K."/>
            <person name="Morin E."/>
            <person name="Salamov A."/>
            <person name="Lipzen A."/>
            <person name="Mereny Z."/>
            <person name="Hegedus B."/>
            <person name="Baldrian P."/>
            <person name="Stursova M."/>
            <person name="Weitz H."/>
            <person name="Taylor A."/>
            <person name="Grigoriev I.V."/>
            <person name="Nagy L.G."/>
            <person name="Martin F."/>
            <person name="Kauserud H."/>
        </authorList>
    </citation>
    <scope>NUCLEOTIDE SEQUENCE</scope>
    <source>
        <strain evidence="3">9284</strain>
    </source>
</reference>